<dbReference type="GO" id="GO:0060090">
    <property type="term" value="F:molecular adaptor activity"/>
    <property type="evidence" value="ECO:0007669"/>
    <property type="project" value="TreeGrafter"/>
</dbReference>
<keyword evidence="2" id="KW-0926">Vacuole</keyword>
<evidence type="ECO:0000313" key="4">
    <source>
        <dbReference type="EMBL" id="KAJ3050793.1"/>
    </source>
</evidence>
<feature type="non-terminal residue" evidence="4">
    <location>
        <position position="1"/>
    </location>
</feature>
<name>A0AAD5SD94_9FUNG</name>
<comment type="caution">
    <text evidence="4">The sequence shown here is derived from an EMBL/GenBank/DDBJ whole genome shotgun (WGS) entry which is preliminary data.</text>
</comment>
<keyword evidence="1 2" id="KW-0072">Autophagy</keyword>
<dbReference type="GO" id="GO:0000422">
    <property type="term" value="P:autophagy of mitochondrion"/>
    <property type="evidence" value="ECO:0007669"/>
    <property type="project" value="TreeGrafter"/>
</dbReference>
<feature type="domain" description="Autophagy protein ATG17-like" evidence="3">
    <location>
        <begin position="139"/>
        <end position="470"/>
    </location>
</feature>
<comment type="subunit">
    <text evidence="2">Homodimer.</text>
</comment>
<dbReference type="GO" id="GO:0034727">
    <property type="term" value="P:piecemeal microautophagy of the nucleus"/>
    <property type="evidence" value="ECO:0007669"/>
    <property type="project" value="TreeGrafter"/>
</dbReference>
<keyword evidence="2" id="KW-0813">Transport</keyword>
<evidence type="ECO:0000259" key="3">
    <source>
        <dbReference type="Pfam" id="PF04108"/>
    </source>
</evidence>
<dbReference type="GO" id="GO:0034517">
    <property type="term" value="P:ribophagy"/>
    <property type="evidence" value="ECO:0007669"/>
    <property type="project" value="TreeGrafter"/>
</dbReference>
<dbReference type="GO" id="GO:1990316">
    <property type="term" value="C:Atg1/ULK1 kinase complex"/>
    <property type="evidence" value="ECO:0007669"/>
    <property type="project" value="TreeGrafter"/>
</dbReference>
<dbReference type="Proteomes" id="UP001212841">
    <property type="component" value="Unassembled WGS sequence"/>
</dbReference>
<dbReference type="PANTHER" id="PTHR13222:SF1">
    <property type="entry name" value="RB1-INDUCIBLE COILED-COIL PROTEIN 1"/>
    <property type="match status" value="1"/>
</dbReference>
<keyword evidence="2" id="KW-0472">Membrane</keyword>
<dbReference type="GO" id="GO:0019901">
    <property type="term" value="F:protein kinase binding"/>
    <property type="evidence" value="ECO:0007669"/>
    <property type="project" value="TreeGrafter"/>
</dbReference>
<reference evidence="4" key="1">
    <citation type="submission" date="2020-05" db="EMBL/GenBank/DDBJ databases">
        <title>Phylogenomic resolution of chytrid fungi.</title>
        <authorList>
            <person name="Stajich J.E."/>
            <person name="Amses K."/>
            <person name="Simmons R."/>
            <person name="Seto K."/>
            <person name="Myers J."/>
            <person name="Bonds A."/>
            <person name="Quandt C.A."/>
            <person name="Barry K."/>
            <person name="Liu P."/>
            <person name="Grigoriev I."/>
            <person name="Longcore J.E."/>
            <person name="James T.Y."/>
        </authorList>
    </citation>
    <scope>NUCLEOTIDE SEQUENCE</scope>
    <source>
        <strain evidence="4">JEL0318</strain>
    </source>
</reference>
<dbReference type="PANTHER" id="PTHR13222">
    <property type="entry name" value="RB1-INDUCIBLE COILED-COIL"/>
    <property type="match status" value="1"/>
</dbReference>
<dbReference type="GO" id="GO:0015031">
    <property type="term" value="P:protein transport"/>
    <property type="evidence" value="ECO:0007669"/>
    <property type="project" value="UniProtKB-KW"/>
</dbReference>
<dbReference type="GO" id="GO:0034045">
    <property type="term" value="C:phagophore assembly site membrane"/>
    <property type="evidence" value="ECO:0007669"/>
    <property type="project" value="UniProtKB-SubCell"/>
</dbReference>
<organism evidence="4 5">
    <name type="scientific">Rhizophlyctis rosea</name>
    <dbReference type="NCBI Taxonomy" id="64517"/>
    <lineage>
        <taxon>Eukaryota</taxon>
        <taxon>Fungi</taxon>
        <taxon>Fungi incertae sedis</taxon>
        <taxon>Chytridiomycota</taxon>
        <taxon>Chytridiomycota incertae sedis</taxon>
        <taxon>Chytridiomycetes</taxon>
        <taxon>Rhizophlyctidales</taxon>
        <taxon>Rhizophlyctidaceae</taxon>
        <taxon>Rhizophlyctis</taxon>
    </lineage>
</organism>
<sequence length="486" mass="54256">MKVYQAESGMLLPTRSFQPSETLDDLREEIRTLTGIPPTAQILLTAKGFQLKPSMFTDALKDGTDKDDHTIFVFNRQYLDSRSGSASQSQVTPIRILVEPEPPIPLEVLAQVDHIPRLPTIVEQCTAYVAAFKSHVSYGQAMSKTARNHLSMCERLLQEQKTQMESLGIALTNLGAHSRSVITAFDSYNAQAQKEFVKHGNLLQSFPSDLQALHRIPVHPSIAPDNRFLSDYVPEEKLRVWAEGCRSAHEQLVQKTQKMADRVKGIRSGTEGVGSGVGVDFPKLESLLQSARECVGKIEGREQVLGRDLTRVQTTLTSTPPTTTPTEKLTAVHHLLAIHREEYLPDLLSLDSHIRTTLSHFISSKKELTVDLLARLNSISYLQSGIVEVQEGLKGVAGQLRSCQGAFGQLLHVHRMPVAWGAGVVEVVRRREFGKFYLQKAQEVASVLQAFRSVEEKRRENFRKEIERYLPNGLIRGLDEAPVVVE</sequence>
<dbReference type="GO" id="GO:1903599">
    <property type="term" value="P:positive regulation of autophagy of mitochondrion"/>
    <property type="evidence" value="ECO:0007669"/>
    <property type="project" value="UniProtKB-UniRule"/>
</dbReference>
<dbReference type="GO" id="GO:0000045">
    <property type="term" value="P:autophagosome assembly"/>
    <property type="evidence" value="ECO:0007669"/>
    <property type="project" value="UniProtKB-UniRule"/>
</dbReference>
<evidence type="ECO:0000256" key="2">
    <source>
        <dbReference type="RuleBase" id="RU367075"/>
    </source>
</evidence>
<dbReference type="Gene3D" id="3.10.20.90">
    <property type="entry name" value="Phosphatidylinositol 3-kinase Catalytic Subunit, Chain A, domain 1"/>
    <property type="match status" value="1"/>
</dbReference>
<proteinExistence type="inferred from homology"/>
<evidence type="ECO:0000313" key="5">
    <source>
        <dbReference type="Proteomes" id="UP001212841"/>
    </source>
</evidence>
<dbReference type="InterPro" id="IPR045326">
    <property type="entry name" value="ATG17-like_dom"/>
</dbReference>
<evidence type="ECO:0000256" key="1">
    <source>
        <dbReference type="ARBA" id="ARBA00023006"/>
    </source>
</evidence>
<keyword evidence="5" id="KW-1185">Reference proteome</keyword>
<dbReference type="GO" id="GO:0005774">
    <property type="term" value="C:vacuolar membrane"/>
    <property type="evidence" value="ECO:0007669"/>
    <property type="project" value="UniProtKB-SubCell"/>
</dbReference>
<dbReference type="Pfam" id="PF04108">
    <property type="entry name" value="ATG17_like"/>
    <property type="match status" value="1"/>
</dbReference>
<dbReference type="EMBL" id="JADGJD010000472">
    <property type="protein sequence ID" value="KAJ3050793.1"/>
    <property type="molecule type" value="Genomic_DNA"/>
</dbReference>
<protein>
    <recommendedName>
        <fullName evidence="2">Autophagy-related protein 11</fullName>
    </recommendedName>
</protein>
<accession>A0AAD5SD94</accession>
<comment type="similarity">
    <text evidence="2">Belongs to the ATG11 family.</text>
</comment>
<gene>
    <name evidence="4" type="primary">ATG11_2</name>
    <name evidence="4" type="ORF">HK097_008223</name>
</gene>
<comment type="subcellular location">
    <subcellularLocation>
        <location evidence="2">Preautophagosomal structure membrane</location>
        <topology evidence="2">Peripheral membrane protein</topology>
    </subcellularLocation>
    <subcellularLocation>
        <location evidence="2">Vacuole membrane</location>
        <topology evidence="2">Peripheral membrane protein</topology>
    </subcellularLocation>
    <text evidence="2">During pexophagy, accumulates in the vacuolar membrane region, where the peroxisomes contact the vacuole.</text>
</comment>
<dbReference type="AlphaFoldDB" id="A0AAD5SD94"/>
<dbReference type="GO" id="GO:0061709">
    <property type="term" value="P:reticulophagy"/>
    <property type="evidence" value="ECO:0007669"/>
    <property type="project" value="TreeGrafter"/>
</dbReference>
<dbReference type="InterPro" id="IPR040040">
    <property type="entry name" value="ATG11"/>
</dbReference>
<comment type="function">
    <text evidence="2">Involved in cytoplasm to vacuole transport (Cvt), pexophagy, mitophagy and nucleophagy. Recruits mitochondria for their selective degradation via autophagy (mitophagy) during starvation. Works as scaffold proteins that recruit ATG proteins to the pre-autophagosome (PAS), the site of vesicle/autophagosome formation. Required for the Cvt vesicles completion.</text>
</comment>
<keyword evidence="2" id="KW-0653">Protein transport</keyword>